<evidence type="ECO:0000256" key="4">
    <source>
        <dbReference type="RuleBase" id="RU362026"/>
    </source>
</evidence>
<dbReference type="InterPro" id="IPR002941">
    <property type="entry name" value="DNA_methylase_N4/N6"/>
</dbReference>
<dbReference type="Proteomes" id="UP001549119">
    <property type="component" value="Unassembled WGS sequence"/>
</dbReference>
<organism evidence="6 7">
    <name type="scientific">Methylobacterium radiotolerans</name>
    <dbReference type="NCBI Taxonomy" id="31998"/>
    <lineage>
        <taxon>Bacteria</taxon>
        <taxon>Pseudomonadati</taxon>
        <taxon>Pseudomonadota</taxon>
        <taxon>Alphaproteobacteria</taxon>
        <taxon>Hyphomicrobiales</taxon>
        <taxon>Methylobacteriaceae</taxon>
        <taxon>Methylobacterium</taxon>
    </lineage>
</organism>
<feature type="domain" description="DNA methylase N-4/N-6" evidence="5">
    <location>
        <begin position="180"/>
        <end position="236"/>
    </location>
</feature>
<name>A0ABV2NPB4_9HYPH</name>
<evidence type="ECO:0000256" key="2">
    <source>
        <dbReference type="ARBA" id="ARBA00022679"/>
    </source>
</evidence>
<dbReference type="InterPro" id="IPR029063">
    <property type="entry name" value="SAM-dependent_MTases_sf"/>
</dbReference>
<accession>A0ABV2NPB4</accession>
<dbReference type="SUPFAM" id="SSF53335">
    <property type="entry name" value="S-adenosyl-L-methionine-dependent methyltransferases"/>
    <property type="match status" value="1"/>
</dbReference>
<dbReference type="Gene3D" id="3.40.50.150">
    <property type="entry name" value="Vaccinia Virus protein VP39"/>
    <property type="match status" value="1"/>
</dbReference>
<dbReference type="EC" id="2.1.1.-" evidence="4"/>
<reference evidence="6 7" key="1">
    <citation type="submission" date="2024-06" db="EMBL/GenBank/DDBJ databases">
        <title>Genomics of switchgrass bacterial isolates.</title>
        <authorList>
            <person name="Shade A."/>
        </authorList>
    </citation>
    <scope>NUCLEOTIDE SEQUENCE [LARGE SCALE GENOMIC DNA]</scope>
    <source>
        <strain evidence="6 7">PvP084</strain>
    </source>
</reference>
<evidence type="ECO:0000313" key="6">
    <source>
        <dbReference type="EMBL" id="MET3868324.1"/>
    </source>
</evidence>
<keyword evidence="7" id="KW-1185">Reference proteome</keyword>
<comment type="similarity">
    <text evidence="4">Belongs to the N(4)/N(6)-methyltransferase family.</text>
</comment>
<proteinExistence type="inferred from homology"/>
<comment type="caution">
    <text evidence="6">The sequence shown here is derived from an EMBL/GenBank/DDBJ whole genome shotgun (WGS) entry which is preliminary data.</text>
</comment>
<evidence type="ECO:0000313" key="7">
    <source>
        <dbReference type="Proteomes" id="UP001549119"/>
    </source>
</evidence>
<dbReference type="Pfam" id="PF01555">
    <property type="entry name" value="N6_N4_Mtase"/>
    <property type="match status" value="1"/>
</dbReference>
<evidence type="ECO:0000259" key="5">
    <source>
        <dbReference type="Pfam" id="PF01555"/>
    </source>
</evidence>
<dbReference type="PRINTS" id="PR00508">
    <property type="entry name" value="S21N4MTFRASE"/>
</dbReference>
<dbReference type="InterPro" id="IPR001091">
    <property type="entry name" value="RM_Methyltransferase"/>
</dbReference>
<dbReference type="EMBL" id="JBEPNW010000002">
    <property type="protein sequence ID" value="MET3868324.1"/>
    <property type="molecule type" value="Genomic_DNA"/>
</dbReference>
<evidence type="ECO:0000256" key="1">
    <source>
        <dbReference type="ARBA" id="ARBA00022603"/>
    </source>
</evidence>
<dbReference type="GO" id="GO:0009007">
    <property type="term" value="F:site-specific DNA-methyltransferase (adenine-specific) activity"/>
    <property type="evidence" value="ECO:0007669"/>
    <property type="project" value="UniProtKB-EC"/>
</dbReference>
<evidence type="ECO:0000256" key="3">
    <source>
        <dbReference type="ARBA" id="ARBA00047942"/>
    </source>
</evidence>
<sequence>MRFSFPETVQIGSATLIRADSLFDVLAALVPGSIGGVLTDPPYSSGGLHAGDRIRAPSQKYQSSEYRHLQAEFVGDNRDQRSFLAWSGLWMHRARLGMRPGAILGAFTDWRQLPVTTDALQTAGLVWRGIVPWDKTEAVRPQLGRYRNQAEFLVWGTNGHRASVGRIAPGAYRASVPRAKLHMAAKPVSLMRELLAIIDGPVLDPFMGSSPIGEACAELGLPYLGVEADPRHFDTACRRLEAFAERGAAA</sequence>
<comment type="catalytic activity">
    <reaction evidence="3">
        <text>a 2'-deoxyadenosine in DNA + S-adenosyl-L-methionine = an N(6)-methyl-2'-deoxyadenosine in DNA + S-adenosyl-L-homocysteine + H(+)</text>
        <dbReference type="Rhea" id="RHEA:15197"/>
        <dbReference type="Rhea" id="RHEA-COMP:12418"/>
        <dbReference type="Rhea" id="RHEA-COMP:12419"/>
        <dbReference type="ChEBI" id="CHEBI:15378"/>
        <dbReference type="ChEBI" id="CHEBI:57856"/>
        <dbReference type="ChEBI" id="CHEBI:59789"/>
        <dbReference type="ChEBI" id="CHEBI:90615"/>
        <dbReference type="ChEBI" id="CHEBI:90616"/>
        <dbReference type="EC" id="2.1.1.72"/>
    </reaction>
</comment>
<dbReference type="GO" id="GO:0032259">
    <property type="term" value="P:methylation"/>
    <property type="evidence" value="ECO:0007669"/>
    <property type="project" value="UniProtKB-KW"/>
</dbReference>
<keyword evidence="1 6" id="KW-0489">Methyltransferase</keyword>
<dbReference type="RefSeq" id="WP_245364423.1">
    <property type="nucleotide sequence ID" value="NZ_JBEPNV010000001.1"/>
</dbReference>
<keyword evidence="2 6" id="KW-0808">Transferase</keyword>
<gene>
    <name evidence="6" type="ORF">ABIC20_005633</name>
</gene>
<protein>
    <recommendedName>
        <fullName evidence="4">Methyltransferase</fullName>
        <ecNumber evidence="4">2.1.1.-</ecNumber>
    </recommendedName>
</protein>